<dbReference type="Proteomes" id="UP000283077">
    <property type="component" value="Unassembled WGS sequence"/>
</dbReference>
<comment type="caution">
    <text evidence="1">The sequence shown here is derived from an EMBL/GenBank/DDBJ whole genome shotgun (WGS) entry which is preliminary data.</text>
</comment>
<protein>
    <submittedName>
        <fullName evidence="1">Uncharacterized protein</fullName>
    </submittedName>
</protein>
<keyword evidence="2" id="KW-1185">Reference proteome</keyword>
<name>A0A437R3F2_9GAMM</name>
<organism evidence="1 2">
    <name type="scientific">Rheinheimera riviphila</name>
    <dbReference type="NCBI Taxonomy" id="1834037"/>
    <lineage>
        <taxon>Bacteria</taxon>
        <taxon>Pseudomonadati</taxon>
        <taxon>Pseudomonadota</taxon>
        <taxon>Gammaproteobacteria</taxon>
        <taxon>Chromatiales</taxon>
        <taxon>Chromatiaceae</taxon>
        <taxon>Rheinheimera</taxon>
    </lineage>
</organism>
<dbReference type="AlphaFoldDB" id="A0A437R3F2"/>
<accession>A0A437R3F2</accession>
<evidence type="ECO:0000313" key="1">
    <source>
        <dbReference type="EMBL" id="RVU41197.1"/>
    </source>
</evidence>
<dbReference type="RefSeq" id="WP_127697580.1">
    <property type="nucleotide sequence ID" value="NZ_SACS01000002.1"/>
</dbReference>
<proteinExistence type="predicted"/>
<sequence>MSGPGNRSKLPENPTLKDINWYKKQINWGELPPFYHMVAQSLGESEGLLTHGFDNAIKRIIDKRNWNLQLLKGYVDNANIIHCEHKPRIALYQVFTDRGFELHALPYAKDTEIDQYVKGNRLMEFKLWDPMSMRMVLRINQLHKFISFYFEHGDDADFALILYSHKLVNAAIEFLQKHVQVMKVDGVSIRQFFDQQEKILGQADADELQLSALKAGITESKNR</sequence>
<evidence type="ECO:0000313" key="2">
    <source>
        <dbReference type="Proteomes" id="UP000283077"/>
    </source>
</evidence>
<dbReference type="EMBL" id="SACS01000002">
    <property type="protein sequence ID" value="RVU41197.1"/>
    <property type="molecule type" value="Genomic_DNA"/>
</dbReference>
<dbReference type="OrthoDB" id="6226461at2"/>
<reference evidence="1 2" key="1">
    <citation type="submission" date="2019-01" db="EMBL/GenBank/DDBJ databases">
        <authorList>
            <person name="Chen W.-M."/>
        </authorList>
    </citation>
    <scope>NUCLEOTIDE SEQUENCE [LARGE SCALE GENOMIC DNA]</scope>
    <source>
        <strain evidence="1 2">KYPC3</strain>
    </source>
</reference>
<gene>
    <name evidence="1" type="ORF">EOE67_03065</name>
</gene>